<sequence>MIPRAAWRGDRRLRINLDVGAKSARVASIWLVDGPAVQRPALSGPYIARIDVNGETVLLQSLGDPMIMRGIARPKEHGHHYLTQARGSVVIDVPLSTGPVINDISVRIADLGKVRNRPTDYKALVELFDVKVRGFRLVASVGAPDLAMHPDWDAVATLVGIAAVTTGGFEIYVDRAGQYRWRLRRPDGQIVADSGQGYRDRAACEFDLRWIRSSGLQSPIRSLDIN</sequence>
<dbReference type="InterPro" id="IPR036913">
    <property type="entry name" value="YegP-like_sf"/>
</dbReference>
<dbReference type="HOGENOM" id="CLU_1223559_0_0_5"/>
<dbReference type="Gene3D" id="3.30.160.160">
    <property type="entry name" value="YegP-like"/>
    <property type="match status" value="1"/>
</dbReference>
<name>B8IMP2_METNO</name>
<dbReference type="STRING" id="460265.Mnod_5390"/>
<dbReference type="KEGG" id="mno:Mnod_5390"/>
<dbReference type="SUPFAM" id="SSF160113">
    <property type="entry name" value="YegP-like"/>
    <property type="match status" value="1"/>
</dbReference>
<dbReference type="InterPro" id="IPR010879">
    <property type="entry name" value="DUF1508"/>
</dbReference>
<feature type="domain" description="DUF1508" evidence="1">
    <location>
        <begin position="174"/>
        <end position="205"/>
    </location>
</feature>
<organism evidence="2 3">
    <name type="scientific">Methylobacterium nodulans (strain LMG 21967 / CNCM I-2342 / ORS 2060)</name>
    <dbReference type="NCBI Taxonomy" id="460265"/>
    <lineage>
        <taxon>Bacteria</taxon>
        <taxon>Pseudomonadati</taxon>
        <taxon>Pseudomonadota</taxon>
        <taxon>Alphaproteobacteria</taxon>
        <taxon>Hyphomicrobiales</taxon>
        <taxon>Methylobacteriaceae</taxon>
        <taxon>Methylobacterium</taxon>
    </lineage>
</organism>
<dbReference type="Pfam" id="PF07411">
    <property type="entry name" value="DUF1508"/>
    <property type="match status" value="1"/>
</dbReference>
<protein>
    <recommendedName>
        <fullName evidence="1">DUF1508 domain-containing protein</fullName>
    </recommendedName>
</protein>
<dbReference type="eggNOG" id="COG3422">
    <property type="taxonomic scope" value="Bacteria"/>
</dbReference>
<dbReference type="AlphaFoldDB" id="B8IMP2"/>
<dbReference type="Proteomes" id="UP000008207">
    <property type="component" value="Chromosome"/>
</dbReference>
<gene>
    <name evidence="2" type="ordered locus">Mnod_5390</name>
</gene>
<keyword evidence="3" id="KW-1185">Reference proteome</keyword>
<accession>B8IMP2</accession>
<dbReference type="EMBL" id="CP001349">
    <property type="protein sequence ID" value="ACL60235.1"/>
    <property type="molecule type" value="Genomic_DNA"/>
</dbReference>
<proteinExistence type="predicted"/>
<evidence type="ECO:0000259" key="1">
    <source>
        <dbReference type="Pfam" id="PF07411"/>
    </source>
</evidence>
<reference evidence="2 3" key="1">
    <citation type="submission" date="2009-01" db="EMBL/GenBank/DDBJ databases">
        <title>Complete sequence of chromosome of Methylobacterium nodulans ORS 2060.</title>
        <authorList>
            <consortium name="US DOE Joint Genome Institute"/>
            <person name="Lucas S."/>
            <person name="Copeland A."/>
            <person name="Lapidus A."/>
            <person name="Glavina del Rio T."/>
            <person name="Dalin E."/>
            <person name="Tice H."/>
            <person name="Bruce D."/>
            <person name="Goodwin L."/>
            <person name="Pitluck S."/>
            <person name="Sims D."/>
            <person name="Brettin T."/>
            <person name="Detter J.C."/>
            <person name="Han C."/>
            <person name="Larimer F."/>
            <person name="Land M."/>
            <person name="Hauser L."/>
            <person name="Kyrpides N."/>
            <person name="Ivanova N."/>
            <person name="Marx C.J."/>
            <person name="Richardson P."/>
        </authorList>
    </citation>
    <scope>NUCLEOTIDE SEQUENCE [LARGE SCALE GENOMIC DNA]</scope>
    <source>
        <strain evidence="3">LMG 21967 / CNCM I-2342 / ORS 2060</strain>
    </source>
</reference>
<evidence type="ECO:0000313" key="3">
    <source>
        <dbReference type="Proteomes" id="UP000008207"/>
    </source>
</evidence>
<evidence type="ECO:0000313" key="2">
    <source>
        <dbReference type="EMBL" id="ACL60235.1"/>
    </source>
</evidence>